<dbReference type="AlphaFoldDB" id="A0A0V0R5M7"/>
<gene>
    <name evidence="2" type="ORF">PPERSA_02677</name>
</gene>
<comment type="caution">
    <text evidence="2">The sequence shown here is derived from an EMBL/GenBank/DDBJ whole genome shotgun (WGS) entry which is preliminary data.</text>
</comment>
<dbReference type="InParanoid" id="A0A0V0R5M7"/>
<feature type="compositionally biased region" description="Low complexity" evidence="1">
    <location>
        <begin position="43"/>
        <end position="63"/>
    </location>
</feature>
<evidence type="ECO:0000256" key="1">
    <source>
        <dbReference type="SAM" id="MobiDB-lite"/>
    </source>
</evidence>
<reference evidence="2 3" key="1">
    <citation type="journal article" date="2015" name="Sci. Rep.">
        <title>Genome of the facultative scuticociliatosis pathogen Pseudocohnilembus persalinus provides insight into its virulence through horizontal gene transfer.</title>
        <authorList>
            <person name="Xiong J."/>
            <person name="Wang G."/>
            <person name="Cheng J."/>
            <person name="Tian M."/>
            <person name="Pan X."/>
            <person name="Warren A."/>
            <person name="Jiang C."/>
            <person name="Yuan D."/>
            <person name="Miao W."/>
        </authorList>
    </citation>
    <scope>NUCLEOTIDE SEQUENCE [LARGE SCALE GENOMIC DNA]</scope>
    <source>
        <strain evidence="2">36N120E</strain>
    </source>
</reference>
<evidence type="ECO:0000313" key="2">
    <source>
        <dbReference type="EMBL" id="KRX09805.1"/>
    </source>
</evidence>
<keyword evidence="3" id="KW-1185">Reference proteome</keyword>
<accession>A0A0V0R5M7</accession>
<organism evidence="2 3">
    <name type="scientific">Pseudocohnilembus persalinus</name>
    <name type="common">Ciliate</name>
    <dbReference type="NCBI Taxonomy" id="266149"/>
    <lineage>
        <taxon>Eukaryota</taxon>
        <taxon>Sar</taxon>
        <taxon>Alveolata</taxon>
        <taxon>Ciliophora</taxon>
        <taxon>Intramacronucleata</taxon>
        <taxon>Oligohymenophorea</taxon>
        <taxon>Scuticociliatia</taxon>
        <taxon>Philasterida</taxon>
        <taxon>Pseudocohnilembidae</taxon>
        <taxon>Pseudocohnilembus</taxon>
    </lineage>
</organism>
<evidence type="ECO:0000313" key="3">
    <source>
        <dbReference type="Proteomes" id="UP000054937"/>
    </source>
</evidence>
<protein>
    <submittedName>
        <fullName evidence="2">Uncharacterized protein</fullName>
    </submittedName>
</protein>
<feature type="region of interest" description="Disordered" evidence="1">
    <location>
        <begin position="1"/>
        <end position="70"/>
    </location>
</feature>
<proteinExistence type="predicted"/>
<name>A0A0V0R5M7_PSEPJ</name>
<dbReference type="Proteomes" id="UP000054937">
    <property type="component" value="Unassembled WGS sequence"/>
</dbReference>
<feature type="compositionally biased region" description="Basic and acidic residues" evidence="1">
    <location>
        <begin position="22"/>
        <end position="42"/>
    </location>
</feature>
<sequence>MKYMSVQRRISELISQENIGDSNKEDYQQKLKRQQEQTDKNSENNSDNNSDSESSSNSNSSVSSDEKHTPSIQFSQNELNVQQLFGPNDNRYNRNSYVNNIRNQNIMNSNLNTVRSQSINNVGTYIGKQSHYQLKNQISGIQSQFLDKDTDLRQLLQYFNQQQQKSNQLFLDNYNSFTYMPIDMVRNFKIYYKYNNIEFLEKIINFKAEKNLQKYKKSTFLNRKKSFMKNLKSFSSNIAENEQIK</sequence>
<dbReference type="EMBL" id="LDAU01000044">
    <property type="protein sequence ID" value="KRX09805.1"/>
    <property type="molecule type" value="Genomic_DNA"/>
</dbReference>